<dbReference type="AlphaFoldDB" id="A0A8I1HUJ6"/>
<dbReference type="InterPro" id="IPR001509">
    <property type="entry name" value="Epimerase_deHydtase"/>
</dbReference>
<dbReference type="RefSeq" id="WP_005324905.1">
    <property type="nucleotide sequence ID" value="NZ_CP175780.1"/>
</dbReference>
<dbReference type="Pfam" id="PF01370">
    <property type="entry name" value="Epimerase"/>
    <property type="match status" value="1"/>
</dbReference>
<accession>A0A8I1HUJ6</accession>
<gene>
    <name evidence="4" type="ORF">JDP02_05040</name>
</gene>
<dbReference type="InterPro" id="IPR023393">
    <property type="entry name" value="START-like_dom_sf"/>
</dbReference>
<dbReference type="Gene3D" id="3.30.530.20">
    <property type="match status" value="1"/>
</dbReference>
<dbReference type="SUPFAM" id="SSF55961">
    <property type="entry name" value="Bet v1-like"/>
    <property type="match status" value="1"/>
</dbReference>
<dbReference type="Pfam" id="PF08338">
    <property type="entry name" value="DUF1731"/>
    <property type="match status" value="1"/>
</dbReference>
<dbReference type="PANTHER" id="PTHR11092:SF0">
    <property type="entry name" value="EPIMERASE FAMILY PROTEIN SDR39U1"/>
    <property type="match status" value="1"/>
</dbReference>
<evidence type="ECO:0000259" key="2">
    <source>
        <dbReference type="Pfam" id="PF01370"/>
    </source>
</evidence>
<keyword evidence="5" id="KW-1185">Reference proteome</keyword>
<dbReference type="EMBL" id="JAEHFL010000006">
    <property type="protein sequence ID" value="MBK3427885.1"/>
    <property type="molecule type" value="Genomic_DNA"/>
</dbReference>
<organism evidence="4 5">
    <name type="scientific">Corynebacterium tuberculostearicum</name>
    <dbReference type="NCBI Taxonomy" id="38304"/>
    <lineage>
        <taxon>Bacteria</taxon>
        <taxon>Bacillati</taxon>
        <taxon>Actinomycetota</taxon>
        <taxon>Actinomycetes</taxon>
        <taxon>Mycobacteriales</taxon>
        <taxon>Corynebacteriaceae</taxon>
        <taxon>Corynebacterium</taxon>
    </lineage>
</organism>
<dbReference type="InterPro" id="IPR013549">
    <property type="entry name" value="DUF1731"/>
</dbReference>
<evidence type="ECO:0000256" key="1">
    <source>
        <dbReference type="ARBA" id="ARBA00009353"/>
    </source>
</evidence>
<feature type="domain" description="NAD-dependent epimerase/dehydratase" evidence="2">
    <location>
        <begin position="151"/>
        <end position="356"/>
    </location>
</feature>
<evidence type="ECO:0000313" key="5">
    <source>
        <dbReference type="Proteomes" id="UP000603369"/>
    </source>
</evidence>
<feature type="domain" description="DUF1731" evidence="3">
    <location>
        <begin position="392"/>
        <end position="439"/>
    </location>
</feature>
<reference evidence="4 5" key="1">
    <citation type="submission" date="2020-12" db="EMBL/GenBank/DDBJ databases">
        <title>Draft genome sequence of the commensal strain Corynebacterium tuberculostearicum MFP09/CIP 102622 isolated from human skin.</title>
        <authorList>
            <person name="Boukerb A.M."/>
            <person name="Janvier X."/>
            <person name="Feuilloley M.G.J."/>
            <person name="Groboillot A."/>
        </authorList>
    </citation>
    <scope>NUCLEOTIDE SEQUENCE [LARGE SCALE GENOMIC DNA]</scope>
    <source>
        <strain evidence="4 5">CIP 102622</strain>
    </source>
</reference>
<protein>
    <submittedName>
        <fullName evidence="4">TIGR01777 family oxidoreductase</fullName>
    </submittedName>
</protein>
<dbReference type="InterPro" id="IPR010099">
    <property type="entry name" value="SDR39U1"/>
</dbReference>
<dbReference type="Gene3D" id="3.40.50.720">
    <property type="entry name" value="NAD(P)-binding Rossmann-like Domain"/>
    <property type="match status" value="1"/>
</dbReference>
<dbReference type="CDD" id="cd07820">
    <property type="entry name" value="SRPBCC_3"/>
    <property type="match status" value="1"/>
</dbReference>
<evidence type="ECO:0000259" key="3">
    <source>
        <dbReference type="Pfam" id="PF08338"/>
    </source>
</evidence>
<evidence type="ECO:0000313" key="4">
    <source>
        <dbReference type="EMBL" id="MBK3427885.1"/>
    </source>
</evidence>
<dbReference type="Proteomes" id="UP000603369">
    <property type="component" value="Unassembled WGS sequence"/>
</dbReference>
<dbReference type="InterPro" id="IPR036291">
    <property type="entry name" value="NAD(P)-bd_dom_sf"/>
</dbReference>
<dbReference type="NCBIfam" id="TIGR01777">
    <property type="entry name" value="yfcH"/>
    <property type="match status" value="1"/>
</dbReference>
<dbReference type="PANTHER" id="PTHR11092">
    <property type="entry name" value="SUGAR NUCLEOTIDE EPIMERASE RELATED"/>
    <property type="match status" value="1"/>
</dbReference>
<comment type="similarity">
    <text evidence="1">Belongs to the NAD(P)-dependent epimerase/dehydratase family. SDR39U1 subfamily.</text>
</comment>
<proteinExistence type="inferred from homology"/>
<comment type="caution">
    <text evidence="4">The sequence shown here is derived from an EMBL/GenBank/DDBJ whole genome shotgun (WGS) entry which is preliminary data.</text>
</comment>
<dbReference type="SUPFAM" id="SSF51735">
    <property type="entry name" value="NAD(P)-binding Rossmann-fold domains"/>
    <property type="match status" value="1"/>
</dbReference>
<sequence>MSFSAEHIVPAPREQVWQWHTRQGALTRLNAPFAFMKPIQQAESLGDGTSILGLPGGLRWTAQHKLSQYREGYEFTDVCVNSPIRKFAAWQHHHTFADHPDGTLVRDEVTTRIPSAALESVFAYRQHQLIEDFSFLQRLADASLNTQPLTIAMTGSRGSVGTALTAQLRTAGHTVIQLVRGTASKGQRTWRPEHPDPDLLRGVDLLVHLAGEPIFGRFNDEHKAAIRDSRVGPTERLARLAGTTDSVRTMVCASAVGYYGSDRGDEVLTEDSAPGEGFLADVVVDWERACEPARAAGTRVVNIRTGIAMSGGSGLLPLLRALFSTGLGGPFGDGEFWFSWVALDDLTDAYFRAIVDDSLEGPVNAASPNPVLNKDFVKALGAELHRPALLPVPPFGPAILLGKEGAQELALAQQRVSPTVLQSIGHTFRYPTIDTALAHELGGERLWSPSN</sequence>
<name>A0A8I1HUJ6_9CORY</name>